<evidence type="ECO:0000313" key="2">
    <source>
        <dbReference type="EMBL" id="MFL9888951.1"/>
    </source>
</evidence>
<gene>
    <name evidence="2" type="ORF">PQR66_38430</name>
</gene>
<proteinExistence type="predicted"/>
<reference evidence="2 3" key="1">
    <citation type="journal article" date="2024" name="Chem. Sci.">
        <title>Discovery of megapolipeptins by genome mining of a Burkholderiales bacteria collection.</title>
        <authorList>
            <person name="Paulo B.S."/>
            <person name="Recchia M.J.J."/>
            <person name="Lee S."/>
            <person name="Fergusson C.H."/>
            <person name="Romanowski S.B."/>
            <person name="Hernandez A."/>
            <person name="Krull N."/>
            <person name="Liu D.Y."/>
            <person name="Cavanagh H."/>
            <person name="Bos A."/>
            <person name="Gray C.A."/>
            <person name="Murphy B.T."/>
            <person name="Linington R.G."/>
            <person name="Eustaquio A.S."/>
        </authorList>
    </citation>
    <scope>NUCLEOTIDE SEQUENCE [LARGE SCALE GENOMIC DNA]</scope>
    <source>
        <strain evidence="2 3">RL16-012-BIC-B</strain>
    </source>
</reference>
<organism evidence="2 3">
    <name type="scientific">Paraburkholderia agricolaris</name>
    <dbReference type="NCBI Taxonomy" id="2152888"/>
    <lineage>
        <taxon>Bacteria</taxon>
        <taxon>Pseudomonadati</taxon>
        <taxon>Pseudomonadota</taxon>
        <taxon>Betaproteobacteria</taxon>
        <taxon>Burkholderiales</taxon>
        <taxon>Burkholderiaceae</taxon>
        <taxon>Paraburkholderia</taxon>
    </lineage>
</organism>
<sequence>MDSIEGEIHIERDLAYFDTEDEAIALAQEWAFAWISEHDRGGVDTHNQMSAPQNSISNEIRSR</sequence>
<protein>
    <submittedName>
        <fullName evidence="2">Uncharacterized protein</fullName>
    </submittedName>
</protein>
<dbReference type="RefSeq" id="WP_408331260.1">
    <property type="nucleotide sequence ID" value="NZ_JAQQFH010000019.1"/>
</dbReference>
<name>A0ABW9A349_9BURK</name>
<keyword evidence="3" id="KW-1185">Reference proteome</keyword>
<evidence type="ECO:0000313" key="3">
    <source>
        <dbReference type="Proteomes" id="UP001629249"/>
    </source>
</evidence>
<accession>A0ABW9A349</accession>
<feature type="compositionally biased region" description="Polar residues" evidence="1">
    <location>
        <begin position="45"/>
        <end position="63"/>
    </location>
</feature>
<evidence type="ECO:0000256" key="1">
    <source>
        <dbReference type="SAM" id="MobiDB-lite"/>
    </source>
</evidence>
<dbReference type="Proteomes" id="UP001629249">
    <property type="component" value="Unassembled WGS sequence"/>
</dbReference>
<feature type="region of interest" description="Disordered" evidence="1">
    <location>
        <begin position="41"/>
        <end position="63"/>
    </location>
</feature>
<comment type="caution">
    <text evidence="2">The sequence shown here is derived from an EMBL/GenBank/DDBJ whole genome shotgun (WGS) entry which is preliminary data.</text>
</comment>
<dbReference type="EMBL" id="JAQQFN010000054">
    <property type="protein sequence ID" value="MFL9888951.1"/>
    <property type="molecule type" value="Genomic_DNA"/>
</dbReference>